<evidence type="ECO:0000256" key="5">
    <source>
        <dbReference type="ARBA" id="ARBA00022989"/>
    </source>
</evidence>
<name>A0A9P4QQZ5_9PLEO</name>
<evidence type="ECO:0000256" key="7">
    <source>
        <dbReference type="ARBA" id="ARBA00023180"/>
    </source>
</evidence>
<feature type="compositionally biased region" description="Polar residues" evidence="9">
    <location>
        <begin position="36"/>
        <end position="60"/>
    </location>
</feature>
<feature type="domain" description="GH16" evidence="11">
    <location>
        <begin position="179"/>
        <end position="550"/>
    </location>
</feature>
<reference evidence="12" key="1">
    <citation type="journal article" date="2020" name="Stud. Mycol.">
        <title>101 Dothideomycetes genomes: a test case for predicting lifestyles and emergence of pathogens.</title>
        <authorList>
            <person name="Haridas S."/>
            <person name="Albert R."/>
            <person name="Binder M."/>
            <person name="Bloem J."/>
            <person name="Labutti K."/>
            <person name="Salamov A."/>
            <person name="Andreopoulos B."/>
            <person name="Baker S."/>
            <person name="Barry K."/>
            <person name="Bills G."/>
            <person name="Bluhm B."/>
            <person name="Cannon C."/>
            <person name="Castanera R."/>
            <person name="Culley D."/>
            <person name="Daum C."/>
            <person name="Ezra D."/>
            <person name="Gonzalez J."/>
            <person name="Henrissat B."/>
            <person name="Kuo A."/>
            <person name="Liang C."/>
            <person name="Lipzen A."/>
            <person name="Lutzoni F."/>
            <person name="Magnuson J."/>
            <person name="Mondo S."/>
            <person name="Nolan M."/>
            <person name="Ohm R."/>
            <person name="Pangilinan J."/>
            <person name="Park H.-J."/>
            <person name="Ramirez L."/>
            <person name="Alfaro M."/>
            <person name="Sun H."/>
            <person name="Tritt A."/>
            <person name="Yoshinaga Y."/>
            <person name="Zwiers L.-H."/>
            <person name="Turgeon B."/>
            <person name="Goodwin S."/>
            <person name="Spatafora J."/>
            <person name="Crous P."/>
            <person name="Grigoriev I."/>
        </authorList>
    </citation>
    <scope>NUCLEOTIDE SEQUENCE</scope>
    <source>
        <strain evidence="12">CBS 125425</strain>
    </source>
</reference>
<dbReference type="PROSITE" id="PS51762">
    <property type="entry name" value="GH16_2"/>
    <property type="match status" value="1"/>
</dbReference>
<evidence type="ECO:0000256" key="1">
    <source>
        <dbReference type="ARBA" id="ARBA00004606"/>
    </source>
</evidence>
<dbReference type="Pfam" id="PF03935">
    <property type="entry name" value="SKN1_KRE6_Sbg1"/>
    <property type="match status" value="1"/>
</dbReference>
<evidence type="ECO:0000256" key="10">
    <source>
        <dbReference type="SAM" id="Phobius"/>
    </source>
</evidence>
<dbReference type="InterPro" id="IPR005629">
    <property type="entry name" value="Skn1/Kre6/Sbg1"/>
</dbReference>
<dbReference type="SUPFAM" id="SSF49899">
    <property type="entry name" value="Concanavalin A-like lectins/glucanases"/>
    <property type="match status" value="1"/>
</dbReference>
<organism evidence="12 13">
    <name type="scientific">Polyplosphaeria fusca</name>
    <dbReference type="NCBI Taxonomy" id="682080"/>
    <lineage>
        <taxon>Eukaryota</taxon>
        <taxon>Fungi</taxon>
        <taxon>Dikarya</taxon>
        <taxon>Ascomycota</taxon>
        <taxon>Pezizomycotina</taxon>
        <taxon>Dothideomycetes</taxon>
        <taxon>Pleosporomycetidae</taxon>
        <taxon>Pleosporales</taxon>
        <taxon>Tetraplosphaeriaceae</taxon>
        <taxon>Polyplosphaeria</taxon>
    </lineage>
</organism>
<proteinExistence type="inferred from homology"/>
<dbReference type="AlphaFoldDB" id="A0A9P4QQZ5"/>
<dbReference type="EMBL" id="ML996182">
    <property type="protein sequence ID" value="KAF2732153.1"/>
    <property type="molecule type" value="Genomic_DNA"/>
</dbReference>
<dbReference type="GO" id="GO:0015926">
    <property type="term" value="F:glucosidase activity"/>
    <property type="evidence" value="ECO:0007669"/>
    <property type="project" value="TreeGrafter"/>
</dbReference>
<comment type="similarity">
    <text evidence="2">Belongs to the SKN1/KRE6 family.</text>
</comment>
<dbReference type="PANTHER" id="PTHR31361">
    <property type="entry name" value="BETA-GLUCAN SYNTHESIS-ASSOCIATED PROTEIN KRE6-RELATED"/>
    <property type="match status" value="1"/>
</dbReference>
<dbReference type="GO" id="GO:0005789">
    <property type="term" value="C:endoplasmic reticulum membrane"/>
    <property type="evidence" value="ECO:0007669"/>
    <property type="project" value="TreeGrafter"/>
</dbReference>
<feature type="transmembrane region" description="Helical" evidence="10">
    <location>
        <begin position="124"/>
        <end position="149"/>
    </location>
</feature>
<dbReference type="Proteomes" id="UP000799444">
    <property type="component" value="Unassembled WGS sequence"/>
</dbReference>
<dbReference type="PANTHER" id="PTHR31361:SF14">
    <property type="entry name" value="GH16 DOMAIN-CONTAINING PROTEIN"/>
    <property type="match status" value="1"/>
</dbReference>
<evidence type="ECO:0000256" key="8">
    <source>
        <dbReference type="ARBA" id="ARBA00023316"/>
    </source>
</evidence>
<dbReference type="Gene3D" id="2.60.120.200">
    <property type="match status" value="1"/>
</dbReference>
<evidence type="ECO:0000313" key="12">
    <source>
        <dbReference type="EMBL" id="KAF2732153.1"/>
    </source>
</evidence>
<comment type="subcellular location">
    <subcellularLocation>
        <location evidence="1">Membrane</location>
        <topology evidence="1">Single-pass type II membrane protein</topology>
    </subcellularLocation>
</comment>
<dbReference type="GO" id="GO:0031505">
    <property type="term" value="P:fungal-type cell wall organization"/>
    <property type="evidence" value="ECO:0007669"/>
    <property type="project" value="TreeGrafter"/>
</dbReference>
<evidence type="ECO:0000313" key="13">
    <source>
        <dbReference type="Proteomes" id="UP000799444"/>
    </source>
</evidence>
<keyword evidence="4" id="KW-0735">Signal-anchor</keyword>
<keyword evidence="5 10" id="KW-1133">Transmembrane helix</keyword>
<dbReference type="InterPro" id="IPR000757">
    <property type="entry name" value="Beta-glucanase-like"/>
</dbReference>
<protein>
    <submittedName>
        <fullName evidence="12">Beta-glucan synthesis-associated</fullName>
    </submittedName>
</protein>
<keyword evidence="13" id="KW-1185">Reference proteome</keyword>
<dbReference type="InterPro" id="IPR013320">
    <property type="entry name" value="ConA-like_dom_sf"/>
</dbReference>
<evidence type="ECO:0000256" key="9">
    <source>
        <dbReference type="SAM" id="MobiDB-lite"/>
    </source>
</evidence>
<keyword evidence="6 10" id="KW-0472">Membrane</keyword>
<evidence type="ECO:0000256" key="4">
    <source>
        <dbReference type="ARBA" id="ARBA00022968"/>
    </source>
</evidence>
<dbReference type="GO" id="GO:0006078">
    <property type="term" value="P:(1-&gt;6)-beta-D-glucan biosynthetic process"/>
    <property type="evidence" value="ECO:0007669"/>
    <property type="project" value="TreeGrafter"/>
</dbReference>
<evidence type="ECO:0000259" key="11">
    <source>
        <dbReference type="PROSITE" id="PS51762"/>
    </source>
</evidence>
<accession>A0A9P4QQZ5</accession>
<dbReference type="OrthoDB" id="412647at2759"/>
<sequence length="597" mass="67245">MTVRDLGSDYTRYFNPFSDSRRSSTLSLTLPRYNSTSGVTTPWQSRNPFSTPNVSTTRLDTPSDPEKNAFLVLDDRLAAPYNEKGTLAWPLMNDEAEDDDDMHLPAHDDDVKYKPKLREHFSRANVASTVGLILMICGLLFVFIALPILSYSGIINFSSAYSTPLDQMPNFLPQAETWATVNNRTYSLLQNLRTGLIDKDTPKSAMTKTGVNGDEYELVFSDEFNDNNRTFYEGDDPYWYSPDIWYGATQDLEWYDPDAVTTWDGTLELRMDKFPNHNLLYRSAMLNSWNHLCFKGGIFEVSVSLPGPAAVMGLWPGAWTMGNLGRPGYLSTTDGLWPYTYNECDAGITPNQSSYDGHSRLPGQRLPSCTCPSEDHPTPGTGRGAPEIDIFEAGASYGGLPIATQSYQVAPFDIWYYPDYEFMAFPDYSVSYTNGYTGGPYQQAISATTNLNKQWYDGKQYQKYSFEYVPGQGEGAHITWKVGDQVTFVIDGRAIGPNGNIGARLISEEPMSMVLNLGFSNSWTEIMLDRLVFPTVMRVDYVRWYQKAGSNMVTCDPPGYETTQYIKDHPAAYNNPNFTHWENAGYSWPKHKLNSDC</sequence>
<dbReference type="CDD" id="cd02180">
    <property type="entry name" value="GH16_fungal_KRE6_glucanase"/>
    <property type="match status" value="1"/>
</dbReference>
<dbReference type="GO" id="GO:0005886">
    <property type="term" value="C:plasma membrane"/>
    <property type="evidence" value="ECO:0007669"/>
    <property type="project" value="TreeGrafter"/>
</dbReference>
<comment type="caution">
    <text evidence="12">The sequence shown here is derived from an EMBL/GenBank/DDBJ whole genome shotgun (WGS) entry which is preliminary data.</text>
</comment>
<gene>
    <name evidence="12" type="ORF">EJ04DRAFT_441597</name>
</gene>
<feature type="region of interest" description="Disordered" evidence="9">
    <location>
        <begin position="36"/>
        <end position="63"/>
    </location>
</feature>
<evidence type="ECO:0000256" key="6">
    <source>
        <dbReference type="ARBA" id="ARBA00023136"/>
    </source>
</evidence>
<evidence type="ECO:0000256" key="3">
    <source>
        <dbReference type="ARBA" id="ARBA00022692"/>
    </source>
</evidence>
<keyword evidence="8" id="KW-0961">Cell wall biogenesis/degradation</keyword>
<evidence type="ECO:0000256" key="2">
    <source>
        <dbReference type="ARBA" id="ARBA00010962"/>
    </source>
</evidence>
<keyword evidence="3 10" id="KW-0812">Transmembrane</keyword>
<keyword evidence="7" id="KW-0325">Glycoprotein</keyword>